<name>A0A6J5BZF7_9BURK</name>
<evidence type="ECO:0008006" key="3">
    <source>
        <dbReference type="Google" id="ProtNLM"/>
    </source>
</evidence>
<dbReference type="Proteomes" id="UP000494249">
    <property type="component" value="Unassembled WGS sequence"/>
</dbReference>
<gene>
    <name evidence="1" type="ORF">LMG22037_04700</name>
</gene>
<organism evidence="1 2">
    <name type="scientific">Paraburkholderia phenoliruptrix</name>
    <dbReference type="NCBI Taxonomy" id="252970"/>
    <lineage>
        <taxon>Bacteria</taxon>
        <taxon>Pseudomonadati</taxon>
        <taxon>Pseudomonadota</taxon>
        <taxon>Betaproteobacteria</taxon>
        <taxon>Burkholderiales</taxon>
        <taxon>Burkholderiaceae</taxon>
        <taxon>Paraburkholderia</taxon>
    </lineage>
</organism>
<protein>
    <recommendedName>
        <fullName evidence="3">Phage tail collar domain-containing protein</fullName>
    </recommendedName>
</protein>
<evidence type="ECO:0000313" key="1">
    <source>
        <dbReference type="EMBL" id="CAB3720224.1"/>
    </source>
</evidence>
<reference evidence="1 2" key="1">
    <citation type="submission" date="2020-04" db="EMBL/GenBank/DDBJ databases">
        <authorList>
            <person name="De Canck E."/>
        </authorList>
    </citation>
    <scope>NUCLEOTIDE SEQUENCE [LARGE SCALE GENOMIC DNA]</scope>
    <source>
        <strain evidence="1 2">LMG 22037</strain>
    </source>
</reference>
<proteinExistence type="predicted"/>
<dbReference type="AlphaFoldDB" id="A0A6J5BZF7"/>
<dbReference type="RefSeq" id="WP_051224402.1">
    <property type="nucleotide sequence ID" value="NZ_CADFGL010000010.1"/>
</dbReference>
<sequence>MSIIGALPNNLANGTTADASQVMADLNFIVNQVNANASPIGTLTAPSGTRMAFHQTAAPAGWTIDTTITNHTCLYTSSGGGIVNTGSGYSSFVSSGWFTDLHTLTVSELPSHTHNVPIITGSGVQSGAIGGGNFTGGNASTDNGTGGNQGHQHNITTKFQYISMCVAQKS</sequence>
<dbReference type="EMBL" id="CADIKB010000028">
    <property type="protein sequence ID" value="CAB3720224.1"/>
    <property type="molecule type" value="Genomic_DNA"/>
</dbReference>
<evidence type="ECO:0000313" key="2">
    <source>
        <dbReference type="Proteomes" id="UP000494249"/>
    </source>
</evidence>
<accession>A0A6J5BZF7</accession>